<dbReference type="HOGENOM" id="CLU_162608_0_0_3"/>
<evidence type="ECO:0000313" key="2">
    <source>
        <dbReference type="Proteomes" id="UP000001203"/>
    </source>
</evidence>
<evidence type="ECO:0000313" key="1">
    <source>
        <dbReference type="EMBL" id="ACB50454.1"/>
    </source>
</evidence>
<accession>B1WTY8</accession>
<sequence>MSGLSPFSLEKSEQFERSFKKLIKSYKSTSQRQEFKELIATSLKELMVNPYPLKSRSEPLPSGLKLPNNWKLYKLVIVATKGASGQIRIIYLVNEIERIIKLLWIYNHQQFQKRPPDKDIREVIKNIFEG</sequence>
<keyword evidence="2" id="KW-1185">Reference proteome</keyword>
<dbReference type="RefSeq" id="WP_009543938.1">
    <property type="nucleotide sequence ID" value="NC_010546.1"/>
</dbReference>
<dbReference type="EMBL" id="CP000806">
    <property type="protein sequence ID" value="ACB50454.1"/>
    <property type="molecule type" value="Genomic_DNA"/>
</dbReference>
<gene>
    <name evidence="1" type="ordered locus">cce_1104</name>
</gene>
<dbReference type="KEGG" id="cyt:cce_1104"/>
<dbReference type="OrthoDB" id="466398at2"/>
<dbReference type="AlphaFoldDB" id="B1WTY8"/>
<name>B1WTY8_CROS5</name>
<protein>
    <recommendedName>
        <fullName evidence="3">Plasmid stabilization system protein</fullName>
    </recommendedName>
</protein>
<dbReference type="InterPro" id="IPR007712">
    <property type="entry name" value="RelE/ParE_toxin"/>
</dbReference>
<evidence type="ECO:0008006" key="3">
    <source>
        <dbReference type="Google" id="ProtNLM"/>
    </source>
</evidence>
<dbReference type="eggNOG" id="ENOG5032GTT">
    <property type="taxonomic scope" value="Bacteria"/>
</dbReference>
<dbReference type="STRING" id="43989.cce_1104"/>
<organism evidence="1 2">
    <name type="scientific">Crocosphaera subtropica (strain ATCC 51142 / BH68)</name>
    <name type="common">Cyanothece sp. (strain ATCC 51142)</name>
    <dbReference type="NCBI Taxonomy" id="43989"/>
    <lineage>
        <taxon>Bacteria</taxon>
        <taxon>Bacillati</taxon>
        <taxon>Cyanobacteriota</taxon>
        <taxon>Cyanophyceae</taxon>
        <taxon>Oscillatoriophycideae</taxon>
        <taxon>Chroococcales</taxon>
        <taxon>Aphanothecaceae</taxon>
        <taxon>Crocosphaera</taxon>
        <taxon>Crocosphaera subtropica</taxon>
    </lineage>
</organism>
<dbReference type="Pfam" id="PF05016">
    <property type="entry name" value="ParE_toxin"/>
    <property type="match status" value="1"/>
</dbReference>
<dbReference type="Proteomes" id="UP000001203">
    <property type="component" value="Chromosome circular"/>
</dbReference>
<proteinExistence type="predicted"/>
<reference evidence="1 2" key="1">
    <citation type="journal article" date="2008" name="Proc. Natl. Acad. Sci. U.S.A.">
        <title>The genome of Cyanothece 51142, a unicellular diazotrophic cyanobacterium important in the marine nitrogen cycle.</title>
        <authorList>
            <person name="Welsh E.A."/>
            <person name="Liberton M."/>
            <person name="Stoeckel J."/>
            <person name="Loh T."/>
            <person name="Elvitigala T."/>
            <person name="Wang C."/>
            <person name="Wollam A."/>
            <person name="Fulton R.S."/>
            <person name="Clifton S.W."/>
            <person name="Jacobs J.M."/>
            <person name="Aurora R."/>
            <person name="Ghosh B.K."/>
            <person name="Sherman L.A."/>
            <person name="Smith R.D."/>
            <person name="Wilson R.K."/>
            <person name="Pakrasi H.B."/>
        </authorList>
    </citation>
    <scope>NUCLEOTIDE SEQUENCE [LARGE SCALE GENOMIC DNA]</scope>
    <source>
        <strain evidence="2">ATCC 51142 / BH68</strain>
    </source>
</reference>